<reference evidence="2" key="1">
    <citation type="submission" date="2023-07" db="EMBL/GenBank/DDBJ databases">
        <authorList>
            <consortium name="AG Swart"/>
            <person name="Singh M."/>
            <person name="Singh A."/>
            <person name="Seah K."/>
            <person name="Emmerich C."/>
        </authorList>
    </citation>
    <scope>NUCLEOTIDE SEQUENCE</scope>
    <source>
        <strain evidence="2">DP1</strain>
    </source>
</reference>
<proteinExistence type="predicted"/>
<accession>A0AAD1X7R4</accession>
<evidence type="ECO:0000313" key="2">
    <source>
        <dbReference type="EMBL" id="CAI2360811.1"/>
    </source>
</evidence>
<dbReference type="Proteomes" id="UP001295684">
    <property type="component" value="Unassembled WGS sequence"/>
</dbReference>
<name>A0AAD1X7R4_EUPCR</name>
<comment type="caution">
    <text evidence="2">The sequence shown here is derived from an EMBL/GenBank/DDBJ whole genome shotgun (WGS) entry which is preliminary data.</text>
</comment>
<evidence type="ECO:0000313" key="3">
    <source>
        <dbReference type="Proteomes" id="UP001295684"/>
    </source>
</evidence>
<dbReference type="EMBL" id="CAMPGE010002008">
    <property type="protein sequence ID" value="CAI2360811.1"/>
    <property type="molecule type" value="Genomic_DNA"/>
</dbReference>
<keyword evidence="3" id="KW-1185">Reference proteome</keyword>
<feature type="region of interest" description="Disordered" evidence="1">
    <location>
        <begin position="1"/>
        <end position="25"/>
    </location>
</feature>
<organism evidence="2 3">
    <name type="scientific">Euplotes crassus</name>
    <dbReference type="NCBI Taxonomy" id="5936"/>
    <lineage>
        <taxon>Eukaryota</taxon>
        <taxon>Sar</taxon>
        <taxon>Alveolata</taxon>
        <taxon>Ciliophora</taxon>
        <taxon>Intramacronucleata</taxon>
        <taxon>Spirotrichea</taxon>
        <taxon>Hypotrichia</taxon>
        <taxon>Euplotida</taxon>
        <taxon>Euplotidae</taxon>
        <taxon>Moneuplotes</taxon>
    </lineage>
</organism>
<sequence length="146" mass="17000">MKRRYDQISNDEPPLQDGEGQYQAKRVHFEDSEREILRVTDLVDKESGDWVQALIDILEEQENGDREDKKRAKSQDWRSNKTEDYEITLEPPCPHNTLNGSKNLEECKCPSQKGFHKTALNTSLILLTYSNFKTLLERSVSKQVFP</sequence>
<feature type="compositionally biased region" description="Basic and acidic residues" evidence="1">
    <location>
        <begin position="63"/>
        <end position="84"/>
    </location>
</feature>
<gene>
    <name evidence="2" type="ORF">ECRASSUSDP1_LOCUS2116</name>
</gene>
<evidence type="ECO:0000256" key="1">
    <source>
        <dbReference type="SAM" id="MobiDB-lite"/>
    </source>
</evidence>
<feature type="region of interest" description="Disordered" evidence="1">
    <location>
        <begin position="61"/>
        <end position="93"/>
    </location>
</feature>
<dbReference type="AlphaFoldDB" id="A0AAD1X7R4"/>
<protein>
    <submittedName>
        <fullName evidence="2">Uncharacterized protein</fullName>
    </submittedName>
</protein>